<dbReference type="Proteomes" id="UP000245207">
    <property type="component" value="Unassembled WGS sequence"/>
</dbReference>
<comment type="caution">
    <text evidence="1">The sequence shown here is derived from an EMBL/GenBank/DDBJ whole genome shotgun (WGS) entry which is preliminary data.</text>
</comment>
<dbReference type="AlphaFoldDB" id="A0A2U1NXH5"/>
<organism evidence="1 2">
    <name type="scientific">Artemisia annua</name>
    <name type="common">Sweet wormwood</name>
    <dbReference type="NCBI Taxonomy" id="35608"/>
    <lineage>
        <taxon>Eukaryota</taxon>
        <taxon>Viridiplantae</taxon>
        <taxon>Streptophyta</taxon>
        <taxon>Embryophyta</taxon>
        <taxon>Tracheophyta</taxon>
        <taxon>Spermatophyta</taxon>
        <taxon>Magnoliopsida</taxon>
        <taxon>eudicotyledons</taxon>
        <taxon>Gunneridae</taxon>
        <taxon>Pentapetalae</taxon>
        <taxon>asterids</taxon>
        <taxon>campanulids</taxon>
        <taxon>Asterales</taxon>
        <taxon>Asteraceae</taxon>
        <taxon>Asteroideae</taxon>
        <taxon>Anthemideae</taxon>
        <taxon>Artemisiinae</taxon>
        <taxon>Artemisia</taxon>
    </lineage>
</organism>
<evidence type="ECO:0000313" key="1">
    <source>
        <dbReference type="EMBL" id="PWA78222.1"/>
    </source>
</evidence>
<reference evidence="1 2" key="1">
    <citation type="journal article" date="2018" name="Mol. Plant">
        <title>The genome of Artemisia annua provides insight into the evolution of Asteraceae family and artemisinin biosynthesis.</title>
        <authorList>
            <person name="Shen Q."/>
            <person name="Zhang L."/>
            <person name="Liao Z."/>
            <person name="Wang S."/>
            <person name="Yan T."/>
            <person name="Shi P."/>
            <person name="Liu M."/>
            <person name="Fu X."/>
            <person name="Pan Q."/>
            <person name="Wang Y."/>
            <person name="Lv Z."/>
            <person name="Lu X."/>
            <person name="Zhang F."/>
            <person name="Jiang W."/>
            <person name="Ma Y."/>
            <person name="Chen M."/>
            <person name="Hao X."/>
            <person name="Li L."/>
            <person name="Tang Y."/>
            <person name="Lv G."/>
            <person name="Zhou Y."/>
            <person name="Sun X."/>
            <person name="Brodelius P.E."/>
            <person name="Rose J.K.C."/>
            <person name="Tang K."/>
        </authorList>
    </citation>
    <scope>NUCLEOTIDE SEQUENCE [LARGE SCALE GENOMIC DNA]</scope>
    <source>
        <strain evidence="2">cv. Huhao1</strain>
        <tissue evidence="1">Leaf</tissue>
    </source>
</reference>
<name>A0A2U1NXH5_ARTAN</name>
<evidence type="ECO:0000313" key="2">
    <source>
        <dbReference type="Proteomes" id="UP000245207"/>
    </source>
</evidence>
<protein>
    <submittedName>
        <fullName evidence="1">Uncharacterized protein</fullName>
    </submittedName>
</protein>
<dbReference type="EMBL" id="PKPP01002016">
    <property type="protein sequence ID" value="PWA78222.1"/>
    <property type="molecule type" value="Genomic_DNA"/>
</dbReference>
<accession>A0A2U1NXH5</accession>
<sequence>MASSWARDRAEDPVHGNEMAAWPFLLGVEAGTVPFGKELKYKLISTFEASSLVSVTSFRAFVEDVNRTSSMKSAKHSLAI</sequence>
<keyword evidence="2" id="KW-1185">Reference proteome</keyword>
<gene>
    <name evidence="1" type="ORF">CTI12_AA219350</name>
</gene>
<proteinExistence type="predicted"/>